<dbReference type="AlphaFoldDB" id="A0A5B8RXW5"/>
<dbReference type="RefSeq" id="WP_146913983.1">
    <property type="nucleotide sequence ID" value="NZ_CP042344.1"/>
</dbReference>
<dbReference type="EMBL" id="CP042344">
    <property type="protein sequence ID" value="QEA14371.1"/>
    <property type="molecule type" value="Genomic_DNA"/>
</dbReference>
<dbReference type="Proteomes" id="UP000321199">
    <property type="component" value="Chromosome"/>
</dbReference>
<accession>A0A5B8RXW5</accession>
<protein>
    <submittedName>
        <fullName evidence="1">Uncharacterized protein</fullName>
    </submittedName>
</protein>
<sequence>MQLVQPTQASLPFFAAAARDNVIVLRPAARKPAGAPLAATGPMAHHRPLRLVVRHADDGSCRLMASGRLADVCAELNRLALA</sequence>
<dbReference type="OrthoDB" id="8907515at2"/>
<dbReference type="KEGG" id="cof:FOZ74_15785"/>
<evidence type="ECO:0000313" key="1">
    <source>
        <dbReference type="EMBL" id="QEA14371.1"/>
    </source>
</evidence>
<organism evidence="1 2">
    <name type="scientific">Comamonas flocculans</name>
    <dbReference type="NCBI Taxonomy" id="2597701"/>
    <lineage>
        <taxon>Bacteria</taxon>
        <taxon>Pseudomonadati</taxon>
        <taxon>Pseudomonadota</taxon>
        <taxon>Betaproteobacteria</taxon>
        <taxon>Burkholderiales</taxon>
        <taxon>Comamonadaceae</taxon>
        <taxon>Comamonas</taxon>
    </lineage>
</organism>
<evidence type="ECO:0000313" key="2">
    <source>
        <dbReference type="Proteomes" id="UP000321199"/>
    </source>
</evidence>
<reference evidence="1 2" key="1">
    <citation type="submission" date="2019-07" db="EMBL/GenBank/DDBJ databases">
        <title>Complete genome sequence of Comamonas sp. NLF 7-7 isolated from livestock.</title>
        <authorList>
            <person name="Kim D.H."/>
            <person name="Kim J.G."/>
        </authorList>
    </citation>
    <scope>NUCLEOTIDE SEQUENCE [LARGE SCALE GENOMIC DNA]</scope>
    <source>
        <strain evidence="1 2">NLF 7-7</strain>
    </source>
</reference>
<name>A0A5B8RXW5_9BURK</name>
<gene>
    <name evidence="1" type="ORF">FOZ74_15785</name>
</gene>
<keyword evidence="2" id="KW-1185">Reference proteome</keyword>
<proteinExistence type="predicted"/>